<feature type="domain" description="Apple" evidence="1">
    <location>
        <begin position="4"/>
        <end position="41"/>
    </location>
</feature>
<protein>
    <submittedName>
        <fullName evidence="3">Kelch domain-containing</fullName>
    </submittedName>
</protein>
<dbReference type="InterPro" id="IPR014756">
    <property type="entry name" value="Ig_E-set"/>
</dbReference>
<reference evidence="3 4" key="1">
    <citation type="submission" date="2020-01" db="EMBL/GenBank/DDBJ databases">
        <title>Identification and distribution of gene clusters putatively required for synthesis of sphingolipid metabolism inhibitors in phylogenetically diverse species of the filamentous fungus Fusarium.</title>
        <authorList>
            <person name="Kim H.-S."/>
            <person name="Busman M."/>
            <person name="Brown D.W."/>
            <person name="Divon H."/>
            <person name="Uhlig S."/>
            <person name="Proctor R.H."/>
        </authorList>
    </citation>
    <scope>NUCLEOTIDE SEQUENCE [LARGE SCALE GENOMIC DNA]</scope>
    <source>
        <strain evidence="3 4">NRRL 20459</strain>
    </source>
</reference>
<dbReference type="Pfam" id="PF09118">
    <property type="entry name" value="GO-like_E_set"/>
    <property type="match status" value="1"/>
</dbReference>
<name>A0A8H4P9Z7_9HYPO</name>
<evidence type="ECO:0000313" key="3">
    <source>
        <dbReference type="EMBL" id="KAF4462948.1"/>
    </source>
</evidence>
<dbReference type="PANTHER" id="PTHR32208:SF56">
    <property type="entry name" value="GALACTOSE OXIDASE-RELATED"/>
    <property type="match status" value="1"/>
</dbReference>
<dbReference type="Gene3D" id="2.130.10.80">
    <property type="entry name" value="Galactose oxidase/kelch, beta-propeller"/>
    <property type="match status" value="1"/>
</dbReference>
<dbReference type="InterPro" id="IPR006652">
    <property type="entry name" value="Kelch_1"/>
</dbReference>
<dbReference type="SUPFAM" id="SSF50965">
    <property type="entry name" value="Galactose oxidase, central domain"/>
    <property type="match status" value="1"/>
</dbReference>
<dbReference type="InterPro" id="IPR003609">
    <property type="entry name" value="Pan_app"/>
</dbReference>
<dbReference type="InterPro" id="IPR013783">
    <property type="entry name" value="Ig-like_fold"/>
</dbReference>
<dbReference type="SUPFAM" id="SSF81296">
    <property type="entry name" value="E set domains"/>
    <property type="match status" value="1"/>
</dbReference>
<dbReference type="OrthoDB" id="2019572at2759"/>
<keyword evidence="4" id="KW-1185">Reference proteome</keyword>
<dbReference type="AlphaFoldDB" id="A0A8H4P9Z7"/>
<evidence type="ECO:0000313" key="4">
    <source>
        <dbReference type="Proteomes" id="UP000554235"/>
    </source>
</evidence>
<dbReference type="Pfam" id="PF01344">
    <property type="entry name" value="Kelch_1"/>
    <property type="match status" value="1"/>
</dbReference>
<dbReference type="Pfam" id="PF00024">
    <property type="entry name" value="PAN_1"/>
    <property type="match status" value="1"/>
</dbReference>
<organism evidence="3 4">
    <name type="scientific">Fusarium albosuccineum</name>
    <dbReference type="NCBI Taxonomy" id="1237068"/>
    <lineage>
        <taxon>Eukaryota</taxon>
        <taxon>Fungi</taxon>
        <taxon>Dikarya</taxon>
        <taxon>Ascomycota</taxon>
        <taxon>Pezizomycotina</taxon>
        <taxon>Sordariomycetes</taxon>
        <taxon>Hypocreomycetidae</taxon>
        <taxon>Hypocreales</taxon>
        <taxon>Nectriaceae</taxon>
        <taxon>Fusarium</taxon>
        <taxon>Fusarium decemcellulare species complex</taxon>
    </lineage>
</organism>
<sequence>MVNQVTSLRACAELCSREKGCEKAVFDHINNGCHIKAAEPAASIFWVTSNQFDVVYKPKTPSRGKQGQWSDIIRFEVIPVAAYVVSKFPQSERLLFFSAWGVDAFSGASGRTQFGAYNFVTKQTSHREIANTKHDMFCPGMSTLADGRVLISGGADAEAVSFYHPDTNTFTRGKDMQIARGYQSSTTLSNGKVFVIGGAYSGPREGKNGEVYDPVTDRWTLLPGADVKPILTTDHEGIWREDNHAWLFGWKRGSVFQAGPSTNQHWYGTTGKGSVAQAGKRDGDDAMCGVFVMYNAIQGEILSAGGSPDYTDSPATNRAHITTIGQPNRPSKVERVGDMVFPRGFANAVVLPDGTVFVSGGQRRSLVFTNTDGILVPELFNPVMKQWTALAPMAVPRNYHSVSLLLPDGTVFSGGGGLCYVAKIGASSAGCDKTVDHADGEIYKPPYLFNPDGTIATRPVLQNLQKNSVKVGGKLVFQVSGITGRAKIALVRMGSVTHSVNTDQRRVPLTNLNVSGSTYTAALPTDSGILLPGYYYLFAISPNGTPSIAQTVQVSL</sequence>
<proteinExistence type="predicted"/>
<evidence type="ECO:0000259" key="2">
    <source>
        <dbReference type="Pfam" id="PF09118"/>
    </source>
</evidence>
<accession>A0A8H4P9Z7</accession>
<dbReference type="Gene3D" id="2.60.40.10">
    <property type="entry name" value="Immunoglobulins"/>
    <property type="match status" value="1"/>
</dbReference>
<dbReference type="PANTHER" id="PTHR32208">
    <property type="entry name" value="SECRETED PROTEIN-RELATED"/>
    <property type="match status" value="1"/>
</dbReference>
<gene>
    <name evidence="3" type="ORF">FALBO_10235</name>
</gene>
<dbReference type="InterPro" id="IPR011043">
    <property type="entry name" value="Gal_Oxase/kelch_b-propeller"/>
</dbReference>
<dbReference type="InterPro" id="IPR037293">
    <property type="entry name" value="Gal_Oxidase_central_sf"/>
</dbReference>
<dbReference type="EMBL" id="JAADYS010001450">
    <property type="protein sequence ID" value="KAF4462948.1"/>
    <property type="molecule type" value="Genomic_DNA"/>
</dbReference>
<feature type="domain" description="Galactose oxidase-like Early set" evidence="2">
    <location>
        <begin position="458"/>
        <end position="554"/>
    </location>
</feature>
<dbReference type="SMART" id="SM00612">
    <property type="entry name" value="Kelch"/>
    <property type="match status" value="2"/>
</dbReference>
<dbReference type="CDD" id="cd02851">
    <property type="entry name" value="E_set_GO_C"/>
    <property type="match status" value="1"/>
</dbReference>
<dbReference type="Proteomes" id="UP000554235">
    <property type="component" value="Unassembled WGS sequence"/>
</dbReference>
<comment type="caution">
    <text evidence="3">The sequence shown here is derived from an EMBL/GenBank/DDBJ whole genome shotgun (WGS) entry which is preliminary data.</text>
</comment>
<dbReference type="InterPro" id="IPR015202">
    <property type="entry name" value="GO-like_E_set"/>
</dbReference>
<evidence type="ECO:0000259" key="1">
    <source>
        <dbReference type="Pfam" id="PF00024"/>
    </source>
</evidence>